<dbReference type="Proteomes" id="UP000564806">
    <property type="component" value="Unassembled WGS sequence"/>
</dbReference>
<keyword evidence="2" id="KW-1185">Reference proteome</keyword>
<sequence length="307" mass="36083">MKLEVTLCYSLLEKCFDSITNVFDETTLLNELKRRKLIIHHELENIYESYFKHDRPELFDIYAAFVSSILNNEMYSKVVDNINESPVVELIFPDSNNNRIVTNVCNSTEDKILMSELLNDFEKEKLENEMSISSFNSTEILDENKPTILNHYKIPIFKRVPQGENSFALSKWLGRFLKNEKEITIIDNFLYENSINFYNYVIKYIDKDANIKLITMVNNRNTEANIINKFKSSPFDLWNISEIHIVNMKREQHARNILTENYIIMIDKGMAVFGTGRVNNTDQSDITINYRSKVQEYSLPLNIRKIV</sequence>
<protein>
    <submittedName>
        <fullName evidence="1">Uncharacterized protein</fullName>
    </submittedName>
</protein>
<comment type="caution">
    <text evidence="1">The sequence shown here is derived from an EMBL/GenBank/DDBJ whole genome shotgun (WGS) entry which is preliminary data.</text>
</comment>
<organism evidence="1 2">
    <name type="scientific">Paenibacillus agri</name>
    <dbReference type="NCBI Taxonomy" id="2744309"/>
    <lineage>
        <taxon>Bacteria</taxon>
        <taxon>Bacillati</taxon>
        <taxon>Bacillota</taxon>
        <taxon>Bacilli</taxon>
        <taxon>Bacillales</taxon>
        <taxon>Paenibacillaceae</taxon>
        <taxon>Paenibacillus</taxon>
    </lineage>
</organism>
<name>A0A850ENZ2_9BACL</name>
<gene>
    <name evidence="1" type="ORF">HPT30_12955</name>
</gene>
<dbReference type="AlphaFoldDB" id="A0A850ENZ2"/>
<accession>A0A850ENZ2</accession>
<reference evidence="1" key="1">
    <citation type="submission" date="2020-06" db="EMBL/GenBank/DDBJ databases">
        <title>Paenibacillus sp. nov., isolated from soil.</title>
        <authorList>
            <person name="Seo Y.L."/>
        </authorList>
    </citation>
    <scope>NUCLEOTIDE SEQUENCE [LARGE SCALE GENOMIC DNA]</scope>
    <source>
        <strain evidence="1">JW14</strain>
    </source>
</reference>
<dbReference type="RefSeq" id="WP_175371798.1">
    <property type="nucleotide sequence ID" value="NZ_JABWCS010000207.1"/>
</dbReference>
<evidence type="ECO:0000313" key="2">
    <source>
        <dbReference type="Proteomes" id="UP000564806"/>
    </source>
</evidence>
<evidence type="ECO:0000313" key="1">
    <source>
        <dbReference type="EMBL" id="NUU61257.1"/>
    </source>
</evidence>
<proteinExistence type="predicted"/>
<dbReference type="EMBL" id="JABWCS010000207">
    <property type="protein sequence ID" value="NUU61257.1"/>
    <property type="molecule type" value="Genomic_DNA"/>
</dbReference>